<dbReference type="Proteomes" id="UP000295680">
    <property type="component" value="Unassembled WGS sequence"/>
</dbReference>
<keyword evidence="2" id="KW-1185">Reference proteome</keyword>
<dbReference type="EMBL" id="SLWS01000003">
    <property type="protein sequence ID" value="TCO60539.1"/>
    <property type="molecule type" value="Genomic_DNA"/>
</dbReference>
<dbReference type="OrthoDB" id="5069422at2"/>
<dbReference type="Gene3D" id="3.30.460.10">
    <property type="entry name" value="Beta Polymerase, domain 2"/>
    <property type="match status" value="1"/>
</dbReference>
<dbReference type="AlphaFoldDB" id="A0A4R2JU54"/>
<accession>A0A4R2JU54</accession>
<protein>
    <recommendedName>
        <fullName evidence="3">Nucleotidyltransferase-like protein</fullName>
    </recommendedName>
</protein>
<organism evidence="1 2">
    <name type="scientific">Actinocrispum wychmicini</name>
    <dbReference type="NCBI Taxonomy" id="1213861"/>
    <lineage>
        <taxon>Bacteria</taxon>
        <taxon>Bacillati</taxon>
        <taxon>Actinomycetota</taxon>
        <taxon>Actinomycetes</taxon>
        <taxon>Pseudonocardiales</taxon>
        <taxon>Pseudonocardiaceae</taxon>
        <taxon>Actinocrispum</taxon>
    </lineage>
</organism>
<comment type="caution">
    <text evidence="1">The sequence shown here is derived from an EMBL/GenBank/DDBJ whole genome shotgun (WGS) entry which is preliminary data.</text>
</comment>
<sequence length="100" mass="10998">MFTPNERENLRNELVTAAKDDPRIVAAALTGSAAVGQEDAWSDIDLALSLDPAADTGQVITDWTEHMRRHDVVAHLDMPLSGTLFRVFLLRSTLQVDIAL</sequence>
<gene>
    <name evidence="1" type="ORF">EV192_103114</name>
</gene>
<dbReference type="RefSeq" id="WP_132115602.1">
    <property type="nucleotide sequence ID" value="NZ_SLWS01000003.1"/>
</dbReference>
<evidence type="ECO:0008006" key="3">
    <source>
        <dbReference type="Google" id="ProtNLM"/>
    </source>
</evidence>
<name>A0A4R2JU54_9PSEU</name>
<evidence type="ECO:0000313" key="2">
    <source>
        <dbReference type="Proteomes" id="UP000295680"/>
    </source>
</evidence>
<proteinExistence type="predicted"/>
<reference evidence="1 2" key="1">
    <citation type="submission" date="2019-03" db="EMBL/GenBank/DDBJ databases">
        <title>Genomic Encyclopedia of Type Strains, Phase IV (KMG-IV): sequencing the most valuable type-strain genomes for metagenomic binning, comparative biology and taxonomic classification.</title>
        <authorList>
            <person name="Goeker M."/>
        </authorList>
    </citation>
    <scope>NUCLEOTIDE SEQUENCE [LARGE SCALE GENOMIC DNA]</scope>
    <source>
        <strain evidence="1 2">DSM 45934</strain>
    </source>
</reference>
<evidence type="ECO:0000313" key="1">
    <source>
        <dbReference type="EMBL" id="TCO60539.1"/>
    </source>
</evidence>
<dbReference type="SUPFAM" id="SSF81301">
    <property type="entry name" value="Nucleotidyltransferase"/>
    <property type="match status" value="1"/>
</dbReference>
<dbReference type="InterPro" id="IPR043519">
    <property type="entry name" value="NT_sf"/>
</dbReference>